<dbReference type="Proteomes" id="UP000520052">
    <property type="component" value="Unassembled WGS sequence"/>
</dbReference>
<evidence type="ECO:0000313" key="15">
    <source>
        <dbReference type="Proteomes" id="UP000563820"/>
    </source>
</evidence>
<dbReference type="EMBL" id="JACATG010000006">
    <property type="protein sequence ID" value="NWK13976.1"/>
    <property type="molecule type" value="Genomic_DNA"/>
</dbReference>
<evidence type="ECO:0000313" key="4">
    <source>
        <dbReference type="EMBL" id="NWJ57116.1"/>
    </source>
</evidence>
<dbReference type="Proteomes" id="UP000547822">
    <property type="component" value="Unassembled WGS sequence"/>
</dbReference>
<dbReference type="EMBL" id="JACATK010000004">
    <property type="protein sequence ID" value="NWJ29628.1"/>
    <property type="molecule type" value="Genomic_DNA"/>
</dbReference>
<dbReference type="EMBL" id="JACATD010000004">
    <property type="protein sequence ID" value="NWK01032.1"/>
    <property type="molecule type" value="Genomic_DNA"/>
</dbReference>
<sequence length="51" mass="5559">MTVGTGNCRVCGKQVIFEYEGKTLTTEILDKQKCSDSRCHGVGLLPPRSDS</sequence>
<dbReference type="Proteomes" id="UP000559282">
    <property type="component" value="Unassembled WGS sequence"/>
</dbReference>
<dbReference type="AlphaFoldDB" id="A0A7K4P7C9"/>
<dbReference type="EMBL" id="JACATE010000005">
    <property type="protein sequence ID" value="NWJ28601.1"/>
    <property type="molecule type" value="Genomic_DNA"/>
</dbReference>
<reference evidence="9" key="2">
    <citation type="submission" date="2020-06" db="EMBL/GenBank/DDBJ databases">
        <authorList>
            <person name="Wang Y."/>
        </authorList>
    </citation>
    <scope>NUCLEOTIDE SEQUENCE</scope>
    <source>
        <strain evidence="3">C4</strain>
        <strain evidence="8">D1a</strain>
        <strain evidence="1">L14</strain>
        <strain evidence="4">L15a</strain>
        <strain evidence="9">L19a</strain>
        <strain evidence="7">T1C4</strain>
        <strain evidence="2">T1L11</strain>
        <strain evidence="6">T1L9</strain>
        <strain evidence="5">T3L1</strain>
    </source>
</reference>
<evidence type="ECO:0000313" key="7">
    <source>
        <dbReference type="EMBL" id="NWK07964.1"/>
    </source>
</evidence>
<evidence type="ECO:0000313" key="9">
    <source>
        <dbReference type="EMBL" id="NWK13976.1"/>
    </source>
</evidence>
<organism evidence="9 11">
    <name type="scientific">Marine Group I thaumarchaeote</name>
    <dbReference type="NCBI Taxonomy" id="2511932"/>
    <lineage>
        <taxon>Archaea</taxon>
        <taxon>Nitrososphaerota</taxon>
        <taxon>Marine Group I</taxon>
    </lineage>
</organism>
<proteinExistence type="predicted"/>
<evidence type="ECO:0000313" key="14">
    <source>
        <dbReference type="Proteomes" id="UP000559282"/>
    </source>
</evidence>
<evidence type="ECO:0000313" key="1">
    <source>
        <dbReference type="EMBL" id="NWJ20205.1"/>
    </source>
</evidence>
<name>A0A7K4P7C9_9ARCH</name>
<dbReference type="Proteomes" id="UP000535457">
    <property type="component" value="Unassembled WGS sequence"/>
</dbReference>
<evidence type="ECO:0000313" key="6">
    <source>
        <dbReference type="EMBL" id="NWK01032.1"/>
    </source>
</evidence>
<evidence type="ECO:0000313" key="2">
    <source>
        <dbReference type="EMBL" id="NWJ28601.1"/>
    </source>
</evidence>
<comment type="caution">
    <text evidence="9">The sequence shown here is derived from an EMBL/GenBank/DDBJ whole genome shotgun (WGS) entry which is preliminary data.</text>
</comment>
<dbReference type="EMBL" id="JACATF010000027">
    <property type="protein sequence ID" value="NWK07964.1"/>
    <property type="molecule type" value="Genomic_DNA"/>
</dbReference>
<dbReference type="EMBL" id="JACATI010000003">
    <property type="protein sequence ID" value="NWJ20205.1"/>
    <property type="molecule type" value="Genomic_DNA"/>
</dbReference>
<evidence type="ECO:0000313" key="13">
    <source>
        <dbReference type="Proteomes" id="UP000549797"/>
    </source>
</evidence>
<evidence type="ECO:0000313" key="18">
    <source>
        <dbReference type="Proteomes" id="UP000587702"/>
    </source>
</evidence>
<dbReference type="Proteomes" id="UP000575480">
    <property type="component" value="Unassembled WGS sequence"/>
</dbReference>
<reference evidence="10 11" key="1">
    <citation type="journal article" date="2019" name="Environ. Microbiol.">
        <title>Genomics insights into ecotype formation of ammonia-oxidizing archaea in the deep ocean.</title>
        <authorList>
            <person name="Wang Y."/>
            <person name="Huang J.M."/>
            <person name="Cui G.J."/>
            <person name="Nunoura T."/>
            <person name="Takaki Y."/>
            <person name="Li W.L."/>
            <person name="Li J."/>
            <person name="Gao Z.M."/>
            <person name="Takai K."/>
            <person name="Zhang A.Q."/>
            <person name="Stepanauskas R."/>
        </authorList>
    </citation>
    <scope>NUCLEOTIDE SEQUENCE [LARGE SCALE GENOMIC DNA]</scope>
    <source>
        <strain evidence="3 16">C4</strain>
        <strain evidence="8 13">D1a</strain>
        <strain evidence="1 18">L14</strain>
        <strain evidence="4 17">L15a</strain>
        <strain evidence="9 11">L19a</strain>
        <strain evidence="7 14">T1C4</strain>
        <strain evidence="2 15">T1L11</strain>
        <strain evidence="6 12">T1L9</strain>
        <strain evidence="5 10">T3L1</strain>
    </source>
</reference>
<evidence type="ECO:0000313" key="3">
    <source>
        <dbReference type="EMBL" id="NWJ29628.1"/>
    </source>
</evidence>
<evidence type="ECO:0000313" key="11">
    <source>
        <dbReference type="Proteomes" id="UP000535457"/>
    </source>
</evidence>
<dbReference type="Proteomes" id="UP000587702">
    <property type="component" value="Unassembled WGS sequence"/>
</dbReference>
<evidence type="ECO:0000313" key="12">
    <source>
        <dbReference type="Proteomes" id="UP000547822"/>
    </source>
</evidence>
<dbReference type="Proteomes" id="UP000549797">
    <property type="component" value="Unassembled WGS sequence"/>
</dbReference>
<evidence type="ECO:0000313" key="8">
    <source>
        <dbReference type="EMBL" id="NWK09028.1"/>
    </source>
</evidence>
<evidence type="ECO:0000313" key="5">
    <source>
        <dbReference type="EMBL" id="NWJ84240.1"/>
    </source>
</evidence>
<dbReference type="EMBL" id="JACATH010000003">
    <property type="protein sequence ID" value="NWJ57116.1"/>
    <property type="molecule type" value="Genomic_DNA"/>
</dbReference>
<dbReference type="EMBL" id="JACATJ010000006">
    <property type="protein sequence ID" value="NWK09028.1"/>
    <property type="molecule type" value="Genomic_DNA"/>
</dbReference>
<protein>
    <submittedName>
        <fullName evidence="9">Uncharacterized protein</fullName>
    </submittedName>
</protein>
<dbReference type="Proteomes" id="UP000563820">
    <property type="component" value="Unassembled WGS sequence"/>
</dbReference>
<gene>
    <name evidence="6" type="ORF">HX840_03910</name>
    <name evidence="7" type="ORF">HX847_06110</name>
    <name evidence="2" type="ORF">HX848_04330</name>
    <name evidence="3" type="ORF">HX850_01735</name>
    <name evidence="8" type="ORF">HX852_04500</name>
    <name evidence="9" type="ORF">HX853_05000</name>
    <name evidence="5" type="ORF">HX854_05890</name>
    <name evidence="4" type="ORF">HX858_05110</name>
    <name evidence="1" type="ORF">HX860_03945</name>
</gene>
<evidence type="ECO:0000313" key="16">
    <source>
        <dbReference type="Proteomes" id="UP000568446"/>
    </source>
</evidence>
<evidence type="ECO:0000313" key="17">
    <source>
        <dbReference type="Proteomes" id="UP000575480"/>
    </source>
</evidence>
<dbReference type="Proteomes" id="UP000568446">
    <property type="component" value="Unassembled WGS sequence"/>
</dbReference>
<dbReference type="EMBL" id="JACATC010000006">
    <property type="protein sequence ID" value="NWJ84240.1"/>
    <property type="molecule type" value="Genomic_DNA"/>
</dbReference>
<accession>A0A7K4P7C9</accession>
<evidence type="ECO:0000313" key="10">
    <source>
        <dbReference type="Proteomes" id="UP000520052"/>
    </source>
</evidence>